<dbReference type="EMBL" id="KN822138">
    <property type="protein sequence ID" value="KIM55242.1"/>
    <property type="molecule type" value="Genomic_DNA"/>
</dbReference>
<keyword evidence="2" id="KW-1185">Reference proteome</keyword>
<reference evidence="2" key="2">
    <citation type="submission" date="2015-01" db="EMBL/GenBank/DDBJ databases">
        <title>Evolutionary Origins and Diversification of the Mycorrhizal Mutualists.</title>
        <authorList>
            <consortium name="DOE Joint Genome Institute"/>
            <consortium name="Mycorrhizal Genomics Consortium"/>
            <person name="Kohler A."/>
            <person name="Kuo A."/>
            <person name="Nagy L.G."/>
            <person name="Floudas D."/>
            <person name="Copeland A."/>
            <person name="Barry K.W."/>
            <person name="Cichocki N."/>
            <person name="Veneault-Fourrey C."/>
            <person name="LaButti K."/>
            <person name="Lindquist E.A."/>
            <person name="Lipzen A."/>
            <person name="Lundell T."/>
            <person name="Morin E."/>
            <person name="Murat C."/>
            <person name="Riley R."/>
            <person name="Ohm R."/>
            <person name="Sun H."/>
            <person name="Tunlid A."/>
            <person name="Henrissat B."/>
            <person name="Grigoriev I.V."/>
            <person name="Hibbett D.S."/>
            <person name="Martin F."/>
        </authorList>
    </citation>
    <scope>NUCLEOTIDE SEQUENCE [LARGE SCALE GENOMIC DNA]</scope>
    <source>
        <strain evidence="2">Foug A</strain>
    </source>
</reference>
<dbReference type="PANTHER" id="PTHR11909">
    <property type="entry name" value="CASEIN KINASE-RELATED"/>
    <property type="match status" value="1"/>
</dbReference>
<name>A0A0C2ZRP4_9AGAM</name>
<reference evidence="1 2" key="1">
    <citation type="submission" date="2014-04" db="EMBL/GenBank/DDBJ databases">
        <authorList>
            <consortium name="DOE Joint Genome Institute"/>
            <person name="Kuo A."/>
            <person name="Kohler A."/>
            <person name="Nagy L.G."/>
            <person name="Floudas D."/>
            <person name="Copeland A."/>
            <person name="Barry K.W."/>
            <person name="Cichocki N."/>
            <person name="Veneault-Fourrey C."/>
            <person name="LaButti K."/>
            <person name="Lindquist E.A."/>
            <person name="Lipzen A."/>
            <person name="Lundell T."/>
            <person name="Morin E."/>
            <person name="Murat C."/>
            <person name="Sun H."/>
            <person name="Tunlid A."/>
            <person name="Henrissat B."/>
            <person name="Grigoriev I.V."/>
            <person name="Hibbett D.S."/>
            <person name="Martin F."/>
            <person name="Nordberg H.P."/>
            <person name="Cantor M.N."/>
            <person name="Hua S.X."/>
        </authorList>
    </citation>
    <scope>NUCLEOTIDE SEQUENCE [LARGE SCALE GENOMIC DNA]</scope>
    <source>
        <strain evidence="1 2">Foug A</strain>
    </source>
</reference>
<dbReference type="InterPro" id="IPR050235">
    <property type="entry name" value="CK1_Ser-Thr_kinase"/>
</dbReference>
<protein>
    <recommendedName>
        <fullName evidence="3">Non-specific serine/threonine protein kinase</fullName>
    </recommendedName>
</protein>
<dbReference type="InParanoid" id="A0A0C2ZRP4"/>
<sequence>MQCHQPFKEQVHFTGTPCFASTRALLGNQQSCQDDLESLAYILIYLVCGSLPWQETTTISQIINLKVCIGDSPLVSVILPEFLMVLEHAWSLAFDKRPDYAYISKPTLMASRADSP</sequence>
<dbReference type="AlphaFoldDB" id="A0A0C2ZRP4"/>
<accession>A0A0C2ZRP4</accession>
<evidence type="ECO:0000313" key="1">
    <source>
        <dbReference type="EMBL" id="KIM55242.1"/>
    </source>
</evidence>
<organism evidence="1 2">
    <name type="scientific">Scleroderma citrinum Foug A</name>
    <dbReference type="NCBI Taxonomy" id="1036808"/>
    <lineage>
        <taxon>Eukaryota</taxon>
        <taxon>Fungi</taxon>
        <taxon>Dikarya</taxon>
        <taxon>Basidiomycota</taxon>
        <taxon>Agaricomycotina</taxon>
        <taxon>Agaricomycetes</taxon>
        <taxon>Agaricomycetidae</taxon>
        <taxon>Boletales</taxon>
        <taxon>Sclerodermatineae</taxon>
        <taxon>Sclerodermataceae</taxon>
        <taxon>Scleroderma</taxon>
    </lineage>
</organism>
<dbReference type="Proteomes" id="UP000053989">
    <property type="component" value="Unassembled WGS sequence"/>
</dbReference>
<gene>
    <name evidence="1" type="ORF">SCLCIDRAFT_135051</name>
</gene>
<evidence type="ECO:0000313" key="2">
    <source>
        <dbReference type="Proteomes" id="UP000053989"/>
    </source>
</evidence>
<dbReference type="STRING" id="1036808.A0A0C2ZRP4"/>
<evidence type="ECO:0008006" key="3">
    <source>
        <dbReference type="Google" id="ProtNLM"/>
    </source>
</evidence>
<dbReference type="HOGENOM" id="CLU_019279_2_4_1"/>
<dbReference type="SUPFAM" id="SSF56112">
    <property type="entry name" value="Protein kinase-like (PK-like)"/>
    <property type="match status" value="1"/>
</dbReference>
<dbReference type="Gene3D" id="1.10.510.10">
    <property type="entry name" value="Transferase(Phosphotransferase) domain 1"/>
    <property type="match status" value="1"/>
</dbReference>
<dbReference type="OrthoDB" id="1932208at2759"/>
<dbReference type="InterPro" id="IPR011009">
    <property type="entry name" value="Kinase-like_dom_sf"/>
</dbReference>
<proteinExistence type="predicted"/>